<evidence type="ECO:0000313" key="2">
    <source>
        <dbReference type="EMBL" id="EGY32522.1"/>
    </source>
</evidence>
<accession>G4AB34</accession>
<organism evidence="2 3">
    <name type="scientific">Aggregatibacter actinomycetemcomitans serotype e str. SC1083</name>
    <dbReference type="NCBI Taxonomy" id="907488"/>
    <lineage>
        <taxon>Bacteria</taxon>
        <taxon>Pseudomonadati</taxon>
        <taxon>Pseudomonadota</taxon>
        <taxon>Gammaproteobacteria</taxon>
        <taxon>Pasteurellales</taxon>
        <taxon>Pasteurellaceae</taxon>
        <taxon>Aggregatibacter</taxon>
    </lineage>
</organism>
<keyword evidence="1" id="KW-1133">Transmembrane helix</keyword>
<proteinExistence type="predicted"/>
<dbReference type="SMR" id="G4AB34"/>
<reference evidence="2 3" key="1">
    <citation type="submission" date="2010-10" db="EMBL/GenBank/DDBJ databases">
        <authorList>
            <person name="Chen C."/>
            <person name="Kittichotirat W."/>
            <person name="Asikainen S."/>
            <person name="Bumgarner R."/>
        </authorList>
    </citation>
    <scope>NUCLEOTIDE SEQUENCE [LARGE SCALE GENOMIC DNA]</scope>
    <source>
        <strain evidence="2 3">SC1083</strain>
    </source>
</reference>
<evidence type="ECO:0000256" key="1">
    <source>
        <dbReference type="SAM" id="Phobius"/>
    </source>
</evidence>
<name>G4AB34_AGGAC</name>
<keyword evidence="1" id="KW-0812">Transmembrane</keyword>
<sequence>MIIGDNACAKVGIFICVLLCCIAISLFFNKRKVCFILFKQLIKQERGTAIFIRKNPLPSAPKSLPQDISTRAKCNSQCFNRCSSMLKRE</sequence>
<keyword evidence="1" id="KW-0472">Membrane</keyword>
<dbReference type="AlphaFoldDB" id="G4AB34"/>
<protein>
    <submittedName>
        <fullName evidence="2">Uncharacterized protein</fullName>
    </submittedName>
</protein>
<gene>
    <name evidence="2" type="ORF">SC1083_2065</name>
</gene>
<feature type="transmembrane region" description="Helical" evidence="1">
    <location>
        <begin position="12"/>
        <end position="29"/>
    </location>
</feature>
<dbReference type="EMBL" id="AEJM01000047">
    <property type="protein sequence ID" value="EGY32522.1"/>
    <property type="molecule type" value="Genomic_DNA"/>
</dbReference>
<comment type="caution">
    <text evidence="2">The sequence shown here is derived from an EMBL/GenBank/DDBJ whole genome shotgun (WGS) entry which is preliminary data.</text>
</comment>
<evidence type="ECO:0000313" key="3">
    <source>
        <dbReference type="Proteomes" id="UP000005508"/>
    </source>
</evidence>
<dbReference type="Proteomes" id="UP000005508">
    <property type="component" value="Unassembled WGS sequence"/>
</dbReference>